<gene>
    <name evidence="1" type="primary">PAT14_1</name>
    <name evidence="1" type="ORF">CFP56_029670</name>
</gene>
<dbReference type="AlphaFoldDB" id="A0AAW0JQK2"/>
<comment type="caution">
    <text evidence="1">The sequence shown here is derived from an EMBL/GenBank/DDBJ whole genome shotgun (WGS) entry which is preliminary data.</text>
</comment>
<name>A0AAW0JQK2_QUESU</name>
<dbReference type="Proteomes" id="UP000237347">
    <property type="component" value="Unassembled WGS sequence"/>
</dbReference>
<reference evidence="1 2" key="1">
    <citation type="journal article" date="2018" name="Sci. Data">
        <title>The draft genome sequence of cork oak.</title>
        <authorList>
            <person name="Ramos A.M."/>
            <person name="Usie A."/>
            <person name="Barbosa P."/>
            <person name="Barros P.M."/>
            <person name="Capote T."/>
            <person name="Chaves I."/>
            <person name="Simoes F."/>
            <person name="Abreu I."/>
            <person name="Carrasquinho I."/>
            <person name="Faro C."/>
            <person name="Guimaraes J.B."/>
            <person name="Mendonca D."/>
            <person name="Nobrega F."/>
            <person name="Rodrigues L."/>
            <person name="Saibo N.J.M."/>
            <person name="Varela M.C."/>
            <person name="Egas C."/>
            <person name="Matos J."/>
            <person name="Miguel C.M."/>
            <person name="Oliveira M.M."/>
            <person name="Ricardo C.P."/>
            <person name="Goncalves S."/>
        </authorList>
    </citation>
    <scope>NUCLEOTIDE SEQUENCE [LARGE SCALE GENOMIC DNA]</scope>
    <source>
        <strain evidence="2">cv. HL8</strain>
    </source>
</reference>
<evidence type="ECO:0000313" key="1">
    <source>
        <dbReference type="EMBL" id="KAK7829035.1"/>
    </source>
</evidence>
<keyword evidence="2" id="KW-1185">Reference proteome</keyword>
<accession>A0AAW0JQK2</accession>
<protein>
    <submittedName>
        <fullName evidence="1">Uncharacterized protein</fullName>
    </submittedName>
</protein>
<organism evidence="1 2">
    <name type="scientific">Quercus suber</name>
    <name type="common">Cork oak</name>
    <dbReference type="NCBI Taxonomy" id="58331"/>
    <lineage>
        <taxon>Eukaryota</taxon>
        <taxon>Viridiplantae</taxon>
        <taxon>Streptophyta</taxon>
        <taxon>Embryophyta</taxon>
        <taxon>Tracheophyta</taxon>
        <taxon>Spermatophyta</taxon>
        <taxon>Magnoliopsida</taxon>
        <taxon>eudicotyledons</taxon>
        <taxon>Gunneridae</taxon>
        <taxon>Pentapetalae</taxon>
        <taxon>rosids</taxon>
        <taxon>fabids</taxon>
        <taxon>Fagales</taxon>
        <taxon>Fagaceae</taxon>
        <taxon>Quercus</taxon>
    </lineage>
</organism>
<dbReference type="EMBL" id="PKMF04000490">
    <property type="protein sequence ID" value="KAK7829035.1"/>
    <property type="molecule type" value="Genomic_DNA"/>
</dbReference>
<sequence>MDLLQCDQAYEKKTSPKWRYDLGRKRNFETDQRYWFIPSYSEEDIRRMPALQGLEYPSKPDFDSQEF</sequence>
<proteinExistence type="predicted"/>
<evidence type="ECO:0000313" key="2">
    <source>
        <dbReference type="Proteomes" id="UP000237347"/>
    </source>
</evidence>